<keyword evidence="3" id="KW-1185">Reference proteome</keyword>
<protein>
    <recommendedName>
        <fullName evidence="4">Phage terminase large subunit N-terminal domain-containing protein</fullName>
    </recommendedName>
</protein>
<proteinExistence type="predicted"/>
<organism evidence="2 3">
    <name type="scientific">Symbiodinium necroappetens</name>
    <dbReference type="NCBI Taxonomy" id="1628268"/>
    <lineage>
        <taxon>Eukaryota</taxon>
        <taxon>Sar</taxon>
        <taxon>Alveolata</taxon>
        <taxon>Dinophyceae</taxon>
        <taxon>Suessiales</taxon>
        <taxon>Symbiodiniaceae</taxon>
        <taxon>Symbiodinium</taxon>
    </lineage>
</organism>
<dbReference type="EMBL" id="CAJNJA010018915">
    <property type="protein sequence ID" value="CAE7434389.1"/>
    <property type="molecule type" value="Genomic_DNA"/>
</dbReference>
<feature type="compositionally biased region" description="Pro residues" evidence="1">
    <location>
        <begin position="1"/>
        <end position="11"/>
    </location>
</feature>
<dbReference type="Gene3D" id="3.30.420.280">
    <property type="match status" value="1"/>
</dbReference>
<evidence type="ECO:0000256" key="1">
    <source>
        <dbReference type="SAM" id="MobiDB-lite"/>
    </source>
</evidence>
<dbReference type="AlphaFoldDB" id="A0A812RF70"/>
<sequence length="1089" mass="119265">MARPPNLPDAPPQRTVPRTARGPRSRYVATEHPGGLSGIRYVLKPAGYGLIERMSAGGRNLASIAAALGISCETFRDMRRRDPEAQEALDRGRAALGDELTDILLEHARKGITVAAIFLAKARCGWREGEGMEGARTVNNTQINIQIPERMSDEEFRAIIEGRHREIEHAVLSFRGHCNILNAGGRGSGKSFSMMLDLLDHCRLHGADARPLVMRESWGGLLELTTEVLDLASAAFGRCSRNKAEGTIYLPTGGVITFTNIGDENSYARHQGRSYTGLFADEVGNYPPQAFAFLQRVRSNLRVPSGRRVDIHLTANPHGRSHTVLFKNFISKAPPWHPFQDNVGDWWIWTTSTLEDNPYIDRVAYRRQLVASTGTDQALADAWINGDWSVLGGVMFDVFDPAVHIIRDPAHASMRLRCGGDWGTAAPATCILLGQLKSDVGPYRYGSIIALDETDTADPSDLSLGNGAPPQAFAEMVREMSARHGWRNPHVVMDDARGLQSDTVIQLLRENGIGAHKPIKKDRVGQWSLIRSLLSNAVTGDGPGLYFTNRCPHLLETLPEAPRGTLRPEDIDPKWPRDHWLDALAYGVRDLWGNRATTGVVVRLDIPPDHHPAVLKGDGPGATLGRDALTGLYDAYGRINDTASKVQDKGRLAQAAQPFAERAVQQAGRAVTTLRKQVEHLDTEIASTLKPTVEPGLAAQIRSHWSRSDKALSGLRKVIEEGDTATASAVLNAPAYLSGLSDKDQAILRQMAAQKFAPEKVAQRAETADALARVERATDHFMATIAGRLREWRDEDAKIIQEAIYEGLPRDETAIADLMQTTGCDRERAVAALETYAAGKITALRDHCWPMALRDAIRWLVRERRRDRANLSAFRALLAAPHDLGAGPLVMPAPGRLALAHSAGLAAGQVTVSVGARRSFSHPALAADEVHRGIHAEEGFAITQTGGGVTEPRLASVDLARFLSDARRARWSCGSPGMTLDQLRQLGISRKEARYLAARGVAVFDPPLPDVIVTEPLRPRSPRPSPRRRRPRGGPRVEERSKPRTPTVERACMTCGGIFASEGPHHRMCDRCRRRAADVSPFEPNEGAL</sequence>
<evidence type="ECO:0000313" key="3">
    <source>
        <dbReference type="Proteomes" id="UP000601435"/>
    </source>
</evidence>
<evidence type="ECO:0000313" key="2">
    <source>
        <dbReference type="EMBL" id="CAE7434389.1"/>
    </source>
</evidence>
<comment type="caution">
    <text evidence="2">The sequence shown here is derived from an EMBL/GenBank/DDBJ whole genome shotgun (WGS) entry which is preliminary data.</text>
</comment>
<reference evidence="2" key="1">
    <citation type="submission" date="2021-02" db="EMBL/GenBank/DDBJ databases">
        <authorList>
            <person name="Dougan E. K."/>
            <person name="Rhodes N."/>
            <person name="Thang M."/>
            <person name="Chan C."/>
        </authorList>
    </citation>
    <scope>NUCLEOTIDE SEQUENCE</scope>
</reference>
<gene>
    <name evidence="2" type="ORF">SNEC2469_LOCUS11924</name>
</gene>
<accession>A0A812RF70</accession>
<feature type="region of interest" description="Disordered" evidence="1">
    <location>
        <begin position="1"/>
        <end position="31"/>
    </location>
</feature>
<dbReference type="InterPro" id="IPR027417">
    <property type="entry name" value="P-loop_NTPase"/>
</dbReference>
<dbReference type="Proteomes" id="UP000601435">
    <property type="component" value="Unassembled WGS sequence"/>
</dbReference>
<name>A0A812RF70_9DINO</name>
<dbReference type="Gene3D" id="3.40.50.300">
    <property type="entry name" value="P-loop containing nucleotide triphosphate hydrolases"/>
    <property type="match status" value="1"/>
</dbReference>
<evidence type="ECO:0008006" key="4">
    <source>
        <dbReference type="Google" id="ProtNLM"/>
    </source>
</evidence>
<feature type="region of interest" description="Disordered" evidence="1">
    <location>
        <begin position="1011"/>
        <end position="1047"/>
    </location>
</feature>